<reference evidence="1" key="1">
    <citation type="submission" date="2020-09" db="EMBL/GenBank/DDBJ databases">
        <title>A novel bacterium of genus Paenibacillus, isolated from South China Sea.</title>
        <authorList>
            <person name="Huang H."/>
            <person name="Mo K."/>
            <person name="Hu Y."/>
        </authorList>
    </citation>
    <scope>NUCLEOTIDE SEQUENCE</scope>
    <source>
        <strain evidence="1">IB182363</strain>
    </source>
</reference>
<proteinExistence type="predicted"/>
<dbReference type="RefSeq" id="WP_190932466.1">
    <property type="nucleotide sequence ID" value="NZ_JACXJA010000074.1"/>
</dbReference>
<gene>
    <name evidence="1" type="ORF">IDH45_33275</name>
</gene>
<dbReference type="AlphaFoldDB" id="A0A927H403"/>
<accession>A0A927H403</accession>
<keyword evidence="2" id="KW-1185">Reference proteome</keyword>
<sequence>MKIKIHLSVSGELVKEDEVEIEDIRLEELTQEEVEAAAEAVVRTWADRKLSIVWEVADPGRPDT</sequence>
<name>A0A927H403_9BACL</name>
<evidence type="ECO:0000313" key="1">
    <source>
        <dbReference type="EMBL" id="MBD2866852.1"/>
    </source>
</evidence>
<protein>
    <submittedName>
        <fullName evidence="1">Uncharacterized protein</fullName>
    </submittedName>
</protein>
<organism evidence="1 2">
    <name type="scientific">Paenibacillus oceani</name>
    <dbReference type="NCBI Taxonomy" id="2772510"/>
    <lineage>
        <taxon>Bacteria</taxon>
        <taxon>Bacillati</taxon>
        <taxon>Bacillota</taxon>
        <taxon>Bacilli</taxon>
        <taxon>Bacillales</taxon>
        <taxon>Paenibacillaceae</taxon>
        <taxon>Paenibacillus</taxon>
    </lineage>
</organism>
<dbReference type="EMBL" id="JACXJA010000074">
    <property type="protein sequence ID" value="MBD2866852.1"/>
    <property type="molecule type" value="Genomic_DNA"/>
</dbReference>
<comment type="caution">
    <text evidence="1">The sequence shown here is derived from an EMBL/GenBank/DDBJ whole genome shotgun (WGS) entry which is preliminary data.</text>
</comment>
<dbReference type="Proteomes" id="UP000639396">
    <property type="component" value="Unassembled WGS sequence"/>
</dbReference>
<evidence type="ECO:0000313" key="2">
    <source>
        <dbReference type="Proteomes" id="UP000639396"/>
    </source>
</evidence>